<dbReference type="AlphaFoldDB" id="A0A5C4LLI8"/>
<dbReference type="RefSeq" id="WP_139034454.1">
    <property type="nucleotide sequence ID" value="NZ_VDDA01000002.1"/>
</dbReference>
<dbReference type="OrthoDB" id="8421434at2"/>
<accession>A0A5C4LLI8</accession>
<name>A0A5C4LLI8_9HYPH</name>
<proteinExistence type="predicted"/>
<dbReference type="InterPro" id="IPR021808">
    <property type="entry name" value="DUF3383"/>
</dbReference>
<sequence length="476" mass="51176">MAIKLPIDRSVVVTVTRADKFPTTAGFNTALMLNSTALSGKVDATTRTRLYSNMTEVAVDWSPATEAYKAATRFFQAQVRPPQLKIGYLNPAASSVTAELDALYQYDLDWFWLLHTNEFNDTAAQRAIMDWAETKEVIFGGDSNDTDTELPAEIDDPTSTVTISIASPGVVTWTAHGLQNGDQVRFTTSGALPGGLSPVATYYVVGASTNTFNVAATAGGPAITTTGTQSGTHTATSPRYGGSVAEYAEQKAYDRTAVFYHTDPGSYLAAGAFAYSSGRDFDRSNYRLAQAGRIDSGQAYTLKFKTFPGVTPISRPSAVVQAITGFIPGLGSDEAQGHRANTYVNMGGRNMLVEGTVASGAFIDEIHTISWIKARVQESVFGVLSNNPRIPYTNQGVGFLIEAGINPPMRRAFAAGLIAPRVGDDGLLVPEFQVAVDDVANIPVSQRRNRIAPDIKVTFQYANAIHFVSVTMQLQY</sequence>
<reference evidence="1 2" key="1">
    <citation type="submission" date="2019-06" db="EMBL/GenBank/DDBJ databases">
        <title>Genome of Methylobacterium sp. 17Sr1-39.</title>
        <authorList>
            <person name="Seo T."/>
        </authorList>
    </citation>
    <scope>NUCLEOTIDE SEQUENCE [LARGE SCALE GENOMIC DNA]</scope>
    <source>
        <strain evidence="1 2">17Sr1-39</strain>
    </source>
</reference>
<dbReference type="EMBL" id="VDDA01000002">
    <property type="protein sequence ID" value="TNC14913.1"/>
    <property type="molecule type" value="Genomic_DNA"/>
</dbReference>
<evidence type="ECO:0000313" key="2">
    <source>
        <dbReference type="Proteomes" id="UP000305267"/>
    </source>
</evidence>
<organism evidence="1 2">
    <name type="scientific">Methylobacterium terricola</name>
    <dbReference type="NCBI Taxonomy" id="2583531"/>
    <lineage>
        <taxon>Bacteria</taxon>
        <taxon>Pseudomonadati</taxon>
        <taxon>Pseudomonadota</taxon>
        <taxon>Alphaproteobacteria</taxon>
        <taxon>Hyphomicrobiales</taxon>
        <taxon>Methylobacteriaceae</taxon>
        <taxon>Methylobacterium</taxon>
    </lineage>
</organism>
<protein>
    <submittedName>
        <fullName evidence="1">DUF3383 domain-containing protein</fullName>
    </submittedName>
</protein>
<dbReference type="Pfam" id="PF11863">
    <property type="entry name" value="DUF3383"/>
    <property type="match status" value="1"/>
</dbReference>
<keyword evidence="2" id="KW-1185">Reference proteome</keyword>
<dbReference type="Proteomes" id="UP000305267">
    <property type="component" value="Unassembled WGS sequence"/>
</dbReference>
<comment type="caution">
    <text evidence="1">The sequence shown here is derived from an EMBL/GenBank/DDBJ whole genome shotgun (WGS) entry which is preliminary data.</text>
</comment>
<gene>
    <name evidence="1" type="ORF">FF100_04880</name>
</gene>
<evidence type="ECO:0000313" key="1">
    <source>
        <dbReference type="EMBL" id="TNC14913.1"/>
    </source>
</evidence>